<evidence type="ECO:0000313" key="11">
    <source>
        <dbReference type="EMBL" id="MFC0388019.1"/>
    </source>
</evidence>
<feature type="transmembrane region" description="Helical" evidence="8">
    <location>
        <begin position="153"/>
        <end position="177"/>
    </location>
</feature>
<dbReference type="PANTHER" id="PTHR23502:SF132">
    <property type="entry name" value="POLYAMINE TRANSPORTER 2-RELATED"/>
    <property type="match status" value="1"/>
</dbReference>
<dbReference type="NCBIfam" id="TIGR00710">
    <property type="entry name" value="efflux_Bcr_CflA"/>
    <property type="match status" value="1"/>
</dbReference>
<feature type="transmembrane region" description="Helical" evidence="8">
    <location>
        <begin position="384"/>
        <end position="405"/>
    </location>
</feature>
<feature type="transmembrane region" description="Helical" evidence="8">
    <location>
        <begin position="295"/>
        <end position="315"/>
    </location>
</feature>
<comment type="caution">
    <text evidence="11">The sequence shown here is derived from an EMBL/GenBank/DDBJ whole genome shotgun (WGS) entry which is preliminary data.</text>
</comment>
<evidence type="ECO:0000256" key="3">
    <source>
        <dbReference type="ARBA" id="ARBA00022448"/>
    </source>
</evidence>
<keyword evidence="4" id="KW-1003">Cell membrane</keyword>
<evidence type="ECO:0000256" key="4">
    <source>
        <dbReference type="ARBA" id="ARBA00022475"/>
    </source>
</evidence>
<accession>A0ABV6IXN5</accession>
<evidence type="ECO:0000256" key="5">
    <source>
        <dbReference type="ARBA" id="ARBA00022692"/>
    </source>
</evidence>
<reference evidence="11 12" key="1">
    <citation type="submission" date="2024-09" db="EMBL/GenBank/DDBJ databases">
        <authorList>
            <person name="Sun Q."/>
            <person name="Mori K."/>
        </authorList>
    </citation>
    <scope>NUCLEOTIDE SEQUENCE [LARGE SCALE GENOMIC DNA]</scope>
    <source>
        <strain evidence="11 12">CCM 7468</strain>
    </source>
</reference>
<dbReference type="PROSITE" id="PS50850">
    <property type="entry name" value="MFS"/>
    <property type="match status" value="1"/>
</dbReference>
<feature type="transmembrane region" description="Helical" evidence="8">
    <location>
        <begin position="183"/>
        <end position="203"/>
    </location>
</feature>
<evidence type="ECO:0000256" key="8">
    <source>
        <dbReference type="RuleBase" id="RU365088"/>
    </source>
</evidence>
<comment type="caution">
    <text evidence="8">Lacks conserved residue(s) required for the propagation of feature annotation.</text>
</comment>
<dbReference type="InterPro" id="IPR004812">
    <property type="entry name" value="Efflux_drug-R_Bcr/CmlA"/>
</dbReference>
<dbReference type="CDD" id="cd17320">
    <property type="entry name" value="MFS_MdfA_MDR_like"/>
    <property type="match status" value="1"/>
</dbReference>
<evidence type="ECO:0000256" key="6">
    <source>
        <dbReference type="ARBA" id="ARBA00022989"/>
    </source>
</evidence>
<dbReference type="Proteomes" id="UP001589789">
    <property type="component" value="Unassembled WGS sequence"/>
</dbReference>
<comment type="similarity">
    <text evidence="2 8">Belongs to the major facilitator superfamily. Bcr/CmlA family.</text>
</comment>
<feature type="transmembrane region" description="Helical" evidence="8">
    <location>
        <begin position="359"/>
        <end position="378"/>
    </location>
</feature>
<dbReference type="Gene3D" id="1.20.1720.10">
    <property type="entry name" value="Multidrug resistance protein D"/>
    <property type="match status" value="1"/>
</dbReference>
<feature type="transmembrane region" description="Helical" evidence="8">
    <location>
        <begin position="95"/>
        <end position="114"/>
    </location>
</feature>
<feature type="compositionally biased region" description="Pro residues" evidence="9">
    <location>
        <begin position="1"/>
        <end position="13"/>
    </location>
</feature>
<evidence type="ECO:0000313" key="12">
    <source>
        <dbReference type="Proteomes" id="UP001589789"/>
    </source>
</evidence>
<feature type="transmembrane region" description="Helical" evidence="8">
    <location>
        <begin position="265"/>
        <end position="283"/>
    </location>
</feature>
<keyword evidence="8" id="KW-0997">Cell inner membrane</keyword>
<dbReference type="Pfam" id="PF07690">
    <property type="entry name" value="MFS_1"/>
    <property type="match status" value="1"/>
</dbReference>
<sequence length="418" mass="41966">MPTPFPPHLPSQPGPEDAPGGPPPTLRVPLWLLASITFSGTVGMYIFVPAMPQAAEALGGSAGAMQLTVSLYVLGLALGQPVYGPLADRFGRRPVLVGGLSLYVLAGLLAALAPDAGTLVVARLFQALGGCAGVVLGRAIVRDTSAPREAARRLALLNLMVTAGPGLAPLIGAAVAATAGWRIVLLLLCALGVANLFFTWRLLPETGQSTGSPAAAIIRDYGRLALSPVFLGYAFLGGCMTTAAYAFFSAAPFIFRELGRPDHEVGLYLAVLVIGISLGNVVASRVIGRASLDGVLRWAGAASLASAALLLAVVLSGGLTVGWAMGCMFAFTICTGIGGPSALGQAIGVNPRVVGSASGLYGFVQMAVGAVCSALAGVGPDPALAAALVTFGAALAGQVAFRVALRSKRQGGAAGAGD</sequence>
<organism evidence="11 12">
    <name type="scientific">Muricoccus vinaceus</name>
    <dbReference type="NCBI Taxonomy" id="424704"/>
    <lineage>
        <taxon>Bacteria</taxon>
        <taxon>Pseudomonadati</taxon>
        <taxon>Pseudomonadota</taxon>
        <taxon>Alphaproteobacteria</taxon>
        <taxon>Acetobacterales</taxon>
        <taxon>Roseomonadaceae</taxon>
        <taxon>Muricoccus</taxon>
    </lineage>
</organism>
<comment type="subcellular location">
    <subcellularLocation>
        <location evidence="8">Cell inner membrane</location>
        <topology evidence="8">Multi-pass membrane protein</topology>
    </subcellularLocation>
    <subcellularLocation>
        <location evidence="1">Cell membrane</location>
        <topology evidence="1">Multi-pass membrane protein</topology>
    </subcellularLocation>
</comment>
<feature type="region of interest" description="Disordered" evidence="9">
    <location>
        <begin position="1"/>
        <end position="22"/>
    </location>
</feature>
<keyword evidence="12" id="KW-1185">Reference proteome</keyword>
<proteinExistence type="inferred from homology"/>
<dbReference type="InterPro" id="IPR011701">
    <property type="entry name" value="MFS"/>
</dbReference>
<dbReference type="EMBL" id="JBHLVZ010000074">
    <property type="protein sequence ID" value="MFC0388019.1"/>
    <property type="molecule type" value="Genomic_DNA"/>
</dbReference>
<evidence type="ECO:0000256" key="1">
    <source>
        <dbReference type="ARBA" id="ARBA00004651"/>
    </source>
</evidence>
<feature type="domain" description="Major facilitator superfamily (MFS) profile" evidence="10">
    <location>
        <begin position="29"/>
        <end position="410"/>
    </location>
</feature>
<keyword evidence="5 8" id="KW-0812">Transmembrane</keyword>
<feature type="transmembrane region" description="Helical" evidence="8">
    <location>
        <begin position="321"/>
        <end position="347"/>
    </location>
</feature>
<evidence type="ECO:0000259" key="10">
    <source>
        <dbReference type="PROSITE" id="PS50850"/>
    </source>
</evidence>
<evidence type="ECO:0000256" key="7">
    <source>
        <dbReference type="ARBA" id="ARBA00023136"/>
    </source>
</evidence>
<feature type="transmembrane region" description="Helical" evidence="8">
    <location>
        <begin position="224"/>
        <end position="245"/>
    </location>
</feature>
<dbReference type="InterPro" id="IPR020846">
    <property type="entry name" value="MFS_dom"/>
</dbReference>
<evidence type="ECO:0000256" key="9">
    <source>
        <dbReference type="SAM" id="MobiDB-lite"/>
    </source>
</evidence>
<keyword evidence="7 8" id="KW-0472">Membrane</keyword>
<protein>
    <recommendedName>
        <fullName evidence="8">Bcr/CflA family efflux transporter</fullName>
    </recommendedName>
</protein>
<feature type="transmembrane region" description="Helical" evidence="8">
    <location>
        <begin position="120"/>
        <end position="141"/>
    </location>
</feature>
<name>A0ABV6IXN5_9PROT</name>
<evidence type="ECO:0000256" key="2">
    <source>
        <dbReference type="ARBA" id="ARBA00006236"/>
    </source>
</evidence>
<dbReference type="SUPFAM" id="SSF103473">
    <property type="entry name" value="MFS general substrate transporter"/>
    <property type="match status" value="1"/>
</dbReference>
<gene>
    <name evidence="11" type="ORF">ACFFIC_21095</name>
</gene>
<feature type="transmembrane region" description="Helical" evidence="8">
    <location>
        <begin position="30"/>
        <end position="51"/>
    </location>
</feature>
<keyword evidence="3 8" id="KW-0813">Transport</keyword>
<dbReference type="RefSeq" id="WP_377054029.1">
    <property type="nucleotide sequence ID" value="NZ_JBHLVZ010000074.1"/>
</dbReference>
<dbReference type="InterPro" id="IPR036259">
    <property type="entry name" value="MFS_trans_sf"/>
</dbReference>
<keyword evidence="6 8" id="KW-1133">Transmembrane helix</keyword>
<dbReference type="PANTHER" id="PTHR23502">
    <property type="entry name" value="MAJOR FACILITATOR SUPERFAMILY"/>
    <property type="match status" value="1"/>
</dbReference>